<comment type="caution">
    <text evidence="2">The sequence shown here is derived from an EMBL/GenBank/DDBJ whole genome shotgun (WGS) entry which is preliminary data.</text>
</comment>
<sequence>MIRIIFIPPGAPSRSTISDGPPEARPNNYQTAERGARHHRQRHPDRYTPALGSSPGSQQF</sequence>
<accession>A0A9D3WKV9</accession>
<protein>
    <submittedName>
        <fullName evidence="2">Uncharacterized protein</fullName>
    </submittedName>
</protein>
<feature type="region of interest" description="Disordered" evidence="1">
    <location>
        <begin position="1"/>
        <end position="60"/>
    </location>
</feature>
<keyword evidence="3" id="KW-1185">Reference proteome</keyword>
<dbReference type="EMBL" id="JAIQCV010000001">
    <property type="protein sequence ID" value="KAH1130266.1"/>
    <property type="molecule type" value="Genomic_DNA"/>
</dbReference>
<name>A0A9D3WKV9_9ROSI</name>
<proteinExistence type="predicted"/>
<evidence type="ECO:0000313" key="3">
    <source>
        <dbReference type="Proteomes" id="UP000828251"/>
    </source>
</evidence>
<gene>
    <name evidence="2" type="ORF">J1N35_001644</name>
</gene>
<organism evidence="2 3">
    <name type="scientific">Gossypium stocksii</name>
    <dbReference type="NCBI Taxonomy" id="47602"/>
    <lineage>
        <taxon>Eukaryota</taxon>
        <taxon>Viridiplantae</taxon>
        <taxon>Streptophyta</taxon>
        <taxon>Embryophyta</taxon>
        <taxon>Tracheophyta</taxon>
        <taxon>Spermatophyta</taxon>
        <taxon>Magnoliopsida</taxon>
        <taxon>eudicotyledons</taxon>
        <taxon>Gunneridae</taxon>
        <taxon>Pentapetalae</taxon>
        <taxon>rosids</taxon>
        <taxon>malvids</taxon>
        <taxon>Malvales</taxon>
        <taxon>Malvaceae</taxon>
        <taxon>Malvoideae</taxon>
        <taxon>Gossypium</taxon>
    </lineage>
</organism>
<dbReference type="Proteomes" id="UP000828251">
    <property type="component" value="Unassembled WGS sequence"/>
</dbReference>
<dbReference type="AlphaFoldDB" id="A0A9D3WKV9"/>
<reference evidence="2 3" key="1">
    <citation type="journal article" date="2021" name="Plant Biotechnol. J.">
        <title>Multi-omics assisted identification of the key and species-specific regulatory components of drought-tolerant mechanisms in Gossypium stocksii.</title>
        <authorList>
            <person name="Yu D."/>
            <person name="Ke L."/>
            <person name="Zhang D."/>
            <person name="Wu Y."/>
            <person name="Sun Y."/>
            <person name="Mei J."/>
            <person name="Sun J."/>
            <person name="Sun Y."/>
        </authorList>
    </citation>
    <scope>NUCLEOTIDE SEQUENCE [LARGE SCALE GENOMIC DNA]</scope>
    <source>
        <strain evidence="3">cv. E1</strain>
        <tissue evidence="2">Leaf</tissue>
    </source>
</reference>
<evidence type="ECO:0000256" key="1">
    <source>
        <dbReference type="SAM" id="MobiDB-lite"/>
    </source>
</evidence>
<evidence type="ECO:0000313" key="2">
    <source>
        <dbReference type="EMBL" id="KAH1130266.1"/>
    </source>
</evidence>